<evidence type="ECO:0000256" key="2">
    <source>
        <dbReference type="ARBA" id="ARBA00018672"/>
    </source>
</evidence>
<evidence type="ECO:0000256" key="6">
    <source>
        <dbReference type="ARBA" id="ARBA00023015"/>
    </source>
</evidence>
<dbReference type="Gene3D" id="3.40.50.2300">
    <property type="match status" value="1"/>
</dbReference>
<evidence type="ECO:0000256" key="1">
    <source>
        <dbReference type="ARBA" id="ARBA00004496"/>
    </source>
</evidence>
<dbReference type="InterPro" id="IPR018062">
    <property type="entry name" value="HTH_AraC-typ_CS"/>
</dbReference>
<dbReference type="PRINTS" id="PR00032">
    <property type="entry name" value="HTHARAC"/>
</dbReference>
<evidence type="ECO:0000256" key="7">
    <source>
        <dbReference type="ARBA" id="ARBA00023125"/>
    </source>
</evidence>
<dbReference type="SUPFAM" id="SSF52172">
    <property type="entry name" value="CheY-like"/>
    <property type="match status" value="1"/>
</dbReference>
<dbReference type="OrthoDB" id="384217at2"/>
<dbReference type="PROSITE" id="PS01124">
    <property type="entry name" value="HTH_ARAC_FAMILY_2"/>
    <property type="match status" value="1"/>
</dbReference>
<evidence type="ECO:0000313" key="14">
    <source>
        <dbReference type="Proteomes" id="UP000286268"/>
    </source>
</evidence>
<feature type="domain" description="HTH araC/xylS-type" evidence="11">
    <location>
        <begin position="299"/>
        <end position="398"/>
    </location>
</feature>
<dbReference type="PANTHER" id="PTHR42713:SF3">
    <property type="entry name" value="TRANSCRIPTIONAL REGULATORY PROTEIN HPTR"/>
    <property type="match status" value="1"/>
</dbReference>
<dbReference type="PROSITE" id="PS50110">
    <property type="entry name" value="RESPONSE_REGULATORY"/>
    <property type="match status" value="1"/>
</dbReference>
<dbReference type="InterPro" id="IPR009057">
    <property type="entry name" value="Homeodomain-like_sf"/>
</dbReference>
<evidence type="ECO:0000256" key="8">
    <source>
        <dbReference type="ARBA" id="ARBA00023163"/>
    </source>
</evidence>
<dbReference type="InterPro" id="IPR020449">
    <property type="entry name" value="Tscrpt_reg_AraC-type_HTH"/>
</dbReference>
<dbReference type="SUPFAM" id="SSF46689">
    <property type="entry name" value="Homeodomain-like"/>
    <property type="match status" value="2"/>
</dbReference>
<keyword evidence="6" id="KW-0805">Transcription regulation</keyword>
<dbReference type="InterPro" id="IPR001789">
    <property type="entry name" value="Sig_transdc_resp-reg_receiver"/>
</dbReference>
<evidence type="ECO:0000259" key="11">
    <source>
        <dbReference type="PROSITE" id="PS01124"/>
    </source>
</evidence>
<dbReference type="AlphaFoldDB" id="A0A3R5U6X2"/>
<feature type="modified residue" description="4-aspartylphosphate" evidence="10">
    <location>
        <position position="55"/>
    </location>
</feature>
<dbReference type="Proteomes" id="UP000286268">
    <property type="component" value="Chromosome"/>
</dbReference>
<dbReference type="Pfam" id="PF00072">
    <property type="entry name" value="Response_reg"/>
    <property type="match status" value="1"/>
</dbReference>
<evidence type="ECO:0000259" key="12">
    <source>
        <dbReference type="PROSITE" id="PS50110"/>
    </source>
</evidence>
<reference evidence="13 14" key="1">
    <citation type="submission" date="2018-01" db="EMBL/GenBank/DDBJ databases">
        <title>Genome Sequencing and Assembly of Anaerobacter polyendosporus strain CT4.</title>
        <authorList>
            <person name="Tachaapaikoon C."/>
            <person name="Sutheeworapong S."/>
            <person name="Jenjaroenpun P."/>
            <person name="Wongsurawat T."/>
            <person name="Nookeaw I."/>
            <person name="Cheawchanlertfa P."/>
            <person name="Kosugi A."/>
            <person name="Cheevadhanarak S."/>
            <person name="Ratanakhanokchai K."/>
        </authorList>
    </citation>
    <scope>NUCLEOTIDE SEQUENCE [LARGE SCALE GENOMIC DNA]</scope>
    <source>
        <strain evidence="13 14">CT4</strain>
    </source>
</reference>
<keyword evidence="4 10" id="KW-0597">Phosphoprotein</keyword>
<dbReference type="Gene3D" id="1.10.10.60">
    <property type="entry name" value="Homeodomain-like"/>
    <property type="match status" value="2"/>
</dbReference>
<sequence length="402" mass="46293">MWKLLVADDEPKIRRGIVGLFDWSSLNIQVIGQAEDGEVALKIIEEERPDIILLDICMPFLSGLDLVEKIRSRLSTSIIIIISGYDEFAYAQKALKLKVFDYILKPIDSDMLGNVIDKAIKELNKIKEERSYLDWSNKQIEDNSEALKQSFLSNWVNGRLNYEQLLDELNFFDIKFNNNLGIMVLTVVERLSLVVSGNNWQKKTLNFAITNIVSEVLSNWTTVLAFVDDEDNIVIIMDTENNLEWFGLCSLIEEKIYNYLHYTVIVEQKRVNNILSITESYKAIIEGIARKVKYKPVVLLAIRYINKNYFVNDLNLEKVAEEFEVNPSYLSKLLKQQTGMSFIDYVTNIRINKAMCIMEDPSVKIYEVAELVGYSNQHYFCKAFKKVTGFSPSEYRGGVISS</sequence>
<dbReference type="InterPro" id="IPR051552">
    <property type="entry name" value="HptR"/>
</dbReference>
<feature type="domain" description="Response regulatory" evidence="12">
    <location>
        <begin position="3"/>
        <end position="120"/>
    </location>
</feature>
<dbReference type="PROSITE" id="PS00041">
    <property type="entry name" value="HTH_ARAC_FAMILY_1"/>
    <property type="match status" value="1"/>
</dbReference>
<protein>
    <recommendedName>
        <fullName evidence="2">Stage 0 sporulation protein A homolog</fullName>
    </recommendedName>
</protein>
<evidence type="ECO:0000256" key="9">
    <source>
        <dbReference type="ARBA" id="ARBA00024867"/>
    </source>
</evidence>
<dbReference type="RefSeq" id="WP_128210716.1">
    <property type="nucleotide sequence ID" value="NZ_CP025746.1"/>
</dbReference>
<accession>A0A3R5U6X2</accession>
<keyword evidence="14" id="KW-1185">Reference proteome</keyword>
<dbReference type="GO" id="GO:0003700">
    <property type="term" value="F:DNA-binding transcription factor activity"/>
    <property type="evidence" value="ECO:0007669"/>
    <property type="project" value="InterPro"/>
</dbReference>
<dbReference type="CDD" id="cd17536">
    <property type="entry name" value="REC_YesN-like"/>
    <property type="match status" value="1"/>
</dbReference>
<comment type="function">
    <text evidence="9">May play the central regulatory role in sporulation. It may be an element of the effector pathway responsible for the activation of sporulation genes in response to nutritional stress. Spo0A may act in concert with spo0H (a sigma factor) to control the expression of some genes that are critical to the sporulation process.</text>
</comment>
<dbReference type="GO" id="GO:0043565">
    <property type="term" value="F:sequence-specific DNA binding"/>
    <property type="evidence" value="ECO:0007669"/>
    <property type="project" value="InterPro"/>
</dbReference>
<evidence type="ECO:0000256" key="10">
    <source>
        <dbReference type="PROSITE-ProRule" id="PRU00169"/>
    </source>
</evidence>
<keyword evidence="3" id="KW-0963">Cytoplasm</keyword>
<dbReference type="KEGG" id="cmah:C1I91_00375"/>
<evidence type="ECO:0000256" key="3">
    <source>
        <dbReference type="ARBA" id="ARBA00022490"/>
    </source>
</evidence>
<evidence type="ECO:0000256" key="5">
    <source>
        <dbReference type="ARBA" id="ARBA00023012"/>
    </source>
</evidence>
<dbReference type="InterPro" id="IPR018060">
    <property type="entry name" value="HTH_AraC"/>
</dbReference>
<proteinExistence type="predicted"/>
<organism evidence="13 14">
    <name type="scientific">Clostridium manihotivorum</name>
    <dbReference type="NCBI Taxonomy" id="2320868"/>
    <lineage>
        <taxon>Bacteria</taxon>
        <taxon>Bacillati</taxon>
        <taxon>Bacillota</taxon>
        <taxon>Clostridia</taxon>
        <taxon>Eubacteriales</taxon>
        <taxon>Clostridiaceae</taxon>
        <taxon>Clostridium</taxon>
    </lineage>
</organism>
<dbReference type="PANTHER" id="PTHR42713">
    <property type="entry name" value="HISTIDINE KINASE-RELATED"/>
    <property type="match status" value="1"/>
</dbReference>
<dbReference type="InterPro" id="IPR011006">
    <property type="entry name" value="CheY-like_superfamily"/>
</dbReference>
<name>A0A3R5U6X2_9CLOT</name>
<dbReference type="EMBL" id="CP025746">
    <property type="protein sequence ID" value="QAA30265.1"/>
    <property type="molecule type" value="Genomic_DNA"/>
</dbReference>
<dbReference type="SMART" id="SM00448">
    <property type="entry name" value="REC"/>
    <property type="match status" value="1"/>
</dbReference>
<dbReference type="Pfam" id="PF12833">
    <property type="entry name" value="HTH_18"/>
    <property type="match status" value="1"/>
</dbReference>
<gene>
    <name evidence="13" type="ORF">C1I91_00375</name>
</gene>
<dbReference type="GO" id="GO:0005737">
    <property type="term" value="C:cytoplasm"/>
    <property type="evidence" value="ECO:0007669"/>
    <property type="project" value="UniProtKB-SubCell"/>
</dbReference>
<comment type="subcellular location">
    <subcellularLocation>
        <location evidence="1">Cytoplasm</location>
    </subcellularLocation>
</comment>
<keyword evidence="8" id="KW-0804">Transcription</keyword>
<dbReference type="SMART" id="SM00342">
    <property type="entry name" value="HTH_ARAC"/>
    <property type="match status" value="1"/>
</dbReference>
<keyword evidence="7 13" id="KW-0238">DNA-binding</keyword>
<evidence type="ECO:0000313" key="13">
    <source>
        <dbReference type="EMBL" id="QAA30265.1"/>
    </source>
</evidence>
<evidence type="ECO:0000256" key="4">
    <source>
        <dbReference type="ARBA" id="ARBA00022553"/>
    </source>
</evidence>
<keyword evidence="5" id="KW-0902">Two-component regulatory system</keyword>
<dbReference type="GO" id="GO:0000160">
    <property type="term" value="P:phosphorelay signal transduction system"/>
    <property type="evidence" value="ECO:0007669"/>
    <property type="project" value="UniProtKB-KW"/>
</dbReference>